<dbReference type="InterPro" id="IPR036388">
    <property type="entry name" value="WH-like_DNA-bd_sf"/>
</dbReference>
<dbReference type="RefSeq" id="WP_088441842.1">
    <property type="nucleotide sequence ID" value="NZ_BMMC01000002.1"/>
</dbReference>
<name>A0A246JRU9_9SPHN</name>
<reference evidence="2 3" key="1">
    <citation type="journal article" date="2010" name="Int. J. Syst. Evol. Microbiol.">
        <title>Sphingopyxis bauzanensis sp. nov., a psychrophilic bacterium isolated from soil.</title>
        <authorList>
            <person name="Zhang D.C."/>
            <person name="Liu H.C."/>
            <person name="Xin Y.H."/>
            <person name="Zhou Y.G."/>
            <person name="Schinner F."/>
            <person name="Margesin R."/>
        </authorList>
    </citation>
    <scope>NUCLEOTIDE SEQUENCE [LARGE SCALE GENOMIC DNA]</scope>
    <source>
        <strain evidence="2 3">DSM 22271</strain>
    </source>
</reference>
<comment type="caution">
    <text evidence="2">The sequence shown here is derived from an EMBL/GenBank/DDBJ whole genome shotgun (WGS) entry which is preliminary data.</text>
</comment>
<feature type="region of interest" description="Disordered" evidence="1">
    <location>
        <begin position="187"/>
        <end position="230"/>
    </location>
</feature>
<organism evidence="2 3">
    <name type="scientific">Sphingopyxis bauzanensis</name>
    <dbReference type="NCBI Taxonomy" id="651663"/>
    <lineage>
        <taxon>Bacteria</taxon>
        <taxon>Pseudomonadati</taxon>
        <taxon>Pseudomonadota</taxon>
        <taxon>Alphaproteobacteria</taxon>
        <taxon>Sphingomonadales</taxon>
        <taxon>Sphingomonadaceae</taxon>
        <taxon>Sphingopyxis</taxon>
    </lineage>
</organism>
<dbReference type="AlphaFoldDB" id="A0A246JRU9"/>
<proteinExistence type="predicted"/>
<dbReference type="EMBL" id="NISK01000003">
    <property type="protein sequence ID" value="OWQ95740.1"/>
    <property type="molecule type" value="Genomic_DNA"/>
</dbReference>
<dbReference type="OrthoDB" id="7510727at2"/>
<protein>
    <recommendedName>
        <fullName evidence="4">Helix-turn-helix domain-containing protein</fullName>
    </recommendedName>
</protein>
<gene>
    <name evidence="2" type="ORF">CDQ92_13235</name>
</gene>
<dbReference type="Proteomes" id="UP000197361">
    <property type="component" value="Unassembled WGS sequence"/>
</dbReference>
<keyword evidence="3" id="KW-1185">Reference proteome</keyword>
<dbReference type="Pfam" id="PF13730">
    <property type="entry name" value="HTH_36"/>
    <property type="match status" value="1"/>
</dbReference>
<evidence type="ECO:0000256" key="1">
    <source>
        <dbReference type="SAM" id="MobiDB-lite"/>
    </source>
</evidence>
<accession>A0A246JRU9</accession>
<sequence length="315" mass="34454">MSSEALAWAFKVNVKPSAVKFTLIALCECANYKTGKIFPSIEHLSEITGQDRKTIIANVAKLEAMGLIRDTGERGGRTKQIKVYEAAVGSGPRIVGDSHYVYRLRADDGSYYIGVRSCSGAPESDGYMGSGSWPKHCAYHSIPLTKEIVSSHESRTAADIAEAMLIKDCIGDSRCMNIEYKDTEKGIPNTGLLKGTVSPPKQSQKRDTEPSREPSSPVSANADTSPPSIKPKDVLDAWNDMAAKNGLPIAKVLTTPRQKRLRTMIAQHPPDDFATALDAVERSPFCRGEKSDWKADFDFFLQTKSFTKLLEGAYG</sequence>
<feature type="compositionally biased region" description="Polar residues" evidence="1">
    <location>
        <begin position="213"/>
        <end position="227"/>
    </location>
</feature>
<dbReference type="Gene3D" id="1.10.10.10">
    <property type="entry name" value="Winged helix-like DNA-binding domain superfamily/Winged helix DNA-binding domain"/>
    <property type="match status" value="1"/>
</dbReference>
<evidence type="ECO:0000313" key="3">
    <source>
        <dbReference type="Proteomes" id="UP000197361"/>
    </source>
</evidence>
<evidence type="ECO:0008006" key="4">
    <source>
        <dbReference type="Google" id="ProtNLM"/>
    </source>
</evidence>
<evidence type="ECO:0000313" key="2">
    <source>
        <dbReference type="EMBL" id="OWQ95740.1"/>
    </source>
</evidence>